<dbReference type="Proteomes" id="UP000189701">
    <property type="component" value="Unplaced"/>
</dbReference>
<protein>
    <submittedName>
        <fullName evidence="6">Probable plastid-lipid-associated protein 10, chloroplastic isoform X2</fullName>
    </submittedName>
</protein>
<reference evidence="5" key="1">
    <citation type="journal article" date="2013" name="Genome Biol.">
        <title>Reference genomes and transcriptomes of Nicotiana sylvestris and Nicotiana tomentosiformis.</title>
        <authorList>
            <person name="Sierro N."/>
            <person name="Battey J.N."/>
            <person name="Ouadi S."/>
            <person name="Bovet L."/>
            <person name="Goepfert S."/>
            <person name="Bakaher N."/>
            <person name="Peitsch M.C."/>
            <person name="Ivanov N.V."/>
        </authorList>
    </citation>
    <scope>NUCLEOTIDE SEQUENCE [LARGE SCALE GENOMIC DNA]</scope>
</reference>
<comment type="subcellular location">
    <subcellularLocation>
        <location evidence="1">Plastid</location>
    </subcellularLocation>
</comment>
<accession>A0A1U7WTU1</accession>
<dbReference type="Pfam" id="PF04755">
    <property type="entry name" value="PAP_fibrillin"/>
    <property type="match status" value="1"/>
</dbReference>
<sequence length="199" mass="22342">MSSTSMTAARDVGNELESQKYELLKIIQDTQRGLVTTADQRSIIEEAMVVVESFDAGKEIDLNKLDGTWRLQYTSASDVVILFESAARLPFFQVGQIFQKFECKSGSRGGLVRNVIKWSVPRLLEENEGATLIVSARFSCVSARNIYLKFEEKSISCPSEVVFWDSICCRPCLGNRHQRLHCKFVGLLFPVLCFGLLSS</sequence>
<evidence type="ECO:0000313" key="5">
    <source>
        <dbReference type="Proteomes" id="UP000189701"/>
    </source>
</evidence>
<evidence type="ECO:0000313" key="6">
    <source>
        <dbReference type="RefSeq" id="XP_009778109.1"/>
    </source>
</evidence>
<feature type="domain" description="Plastid lipid-associated protein/fibrillin conserved" evidence="4">
    <location>
        <begin position="19"/>
        <end position="159"/>
    </location>
</feature>
<dbReference type="PANTHER" id="PTHR31906">
    <property type="entry name" value="PLASTID-LIPID-ASSOCIATED PROTEIN 4, CHLOROPLASTIC-RELATED"/>
    <property type="match status" value="1"/>
</dbReference>
<gene>
    <name evidence="6" type="primary">LOC104227545</name>
</gene>
<reference evidence="6" key="2">
    <citation type="submission" date="2025-08" db="UniProtKB">
        <authorList>
            <consortium name="RefSeq"/>
        </authorList>
    </citation>
    <scope>IDENTIFICATION</scope>
    <source>
        <tissue evidence="6">Leaf</tissue>
    </source>
</reference>
<dbReference type="RefSeq" id="XP_009778109.1">
    <property type="nucleotide sequence ID" value="XM_009779807.1"/>
</dbReference>
<evidence type="ECO:0000259" key="4">
    <source>
        <dbReference type="Pfam" id="PF04755"/>
    </source>
</evidence>
<dbReference type="GO" id="GO:0009536">
    <property type="term" value="C:plastid"/>
    <property type="evidence" value="ECO:0007669"/>
    <property type="project" value="UniProtKB-SubCell"/>
</dbReference>
<keyword evidence="3" id="KW-0809">Transit peptide</keyword>
<keyword evidence="2" id="KW-0934">Plastid</keyword>
<organism evidence="5 6">
    <name type="scientific">Nicotiana sylvestris</name>
    <name type="common">Wood tobacco</name>
    <name type="synonym">South American tobacco</name>
    <dbReference type="NCBI Taxonomy" id="4096"/>
    <lineage>
        <taxon>Eukaryota</taxon>
        <taxon>Viridiplantae</taxon>
        <taxon>Streptophyta</taxon>
        <taxon>Embryophyta</taxon>
        <taxon>Tracheophyta</taxon>
        <taxon>Spermatophyta</taxon>
        <taxon>Magnoliopsida</taxon>
        <taxon>eudicotyledons</taxon>
        <taxon>Gunneridae</taxon>
        <taxon>Pentapetalae</taxon>
        <taxon>asterids</taxon>
        <taxon>lamiids</taxon>
        <taxon>Solanales</taxon>
        <taxon>Solanaceae</taxon>
        <taxon>Nicotianoideae</taxon>
        <taxon>Nicotianeae</taxon>
        <taxon>Nicotiana</taxon>
    </lineage>
</organism>
<dbReference type="InterPro" id="IPR039633">
    <property type="entry name" value="PAP"/>
</dbReference>
<evidence type="ECO:0000256" key="2">
    <source>
        <dbReference type="ARBA" id="ARBA00022640"/>
    </source>
</evidence>
<evidence type="ECO:0000256" key="3">
    <source>
        <dbReference type="ARBA" id="ARBA00022946"/>
    </source>
</evidence>
<keyword evidence="5" id="KW-1185">Reference proteome</keyword>
<name>A0A1U7WTU1_NICSY</name>
<dbReference type="AlphaFoldDB" id="A0A1U7WTU1"/>
<proteinExistence type="predicted"/>
<dbReference type="InterPro" id="IPR006843">
    <property type="entry name" value="PAP/fibrillin_dom"/>
</dbReference>
<evidence type="ECO:0000256" key="1">
    <source>
        <dbReference type="ARBA" id="ARBA00004474"/>
    </source>
</evidence>